<evidence type="ECO:0000313" key="2">
    <source>
        <dbReference type="EMBL" id="MEE2565888.1"/>
    </source>
</evidence>
<gene>
    <name evidence="2" type="ORF">V0U35_04285</name>
</gene>
<accession>A0ABU7LWG3</accession>
<protein>
    <submittedName>
        <fullName evidence="2">PRC-barrel domain-containing protein</fullName>
    </submittedName>
</protein>
<evidence type="ECO:0000259" key="1">
    <source>
        <dbReference type="Pfam" id="PF05239"/>
    </source>
</evidence>
<proteinExistence type="predicted"/>
<dbReference type="SUPFAM" id="SSF50346">
    <property type="entry name" value="PRC-barrel domain"/>
    <property type="match status" value="1"/>
</dbReference>
<dbReference type="Pfam" id="PF05239">
    <property type="entry name" value="PRC"/>
    <property type="match status" value="1"/>
</dbReference>
<comment type="caution">
    <text evidence="2">The sequence shown here is derived from an EMBL/GenBank/DDBJ whole genome shotgun (WGS) entry which is preliminary data.</text>
</comment>
<keyword evidence="3" id="KW-1185">Reference proteome</keyword>
<dbReference type="Proteomes" id="UP001310692">
    <property type="component" value="Unassembled WGS sequence"/>
</dbReference>
<dbReference type="RefSeq" id="WP_330195419.1">
    <property type="nucleotide sequence ID" value="NZ_JAZDRO010000001.1"/>
</dbReference>
<name>A0ABU7LWG3_9PROT</name>
<dbReference type="InterPro" id="IPR027275">
    <property type="entry name" value="PRC-brl_dom"/>
</dbReference>
<dbReference type="EMBL" id="JAZDRO010000001">
    <property type="protein sequence ID" value="MEE2565888.1"/>
    <property type="molecule type" value="Genomic_DNA"/>
</dbReference>
<feature type="domain" description="PRC-barrel" evidence="1">
    <location>
        <begin position="7"/>
        <end position="82"/>
    </location>
</feature>
<sequence>MSILPRTFTATSLHGIDIVSPSGRKLGVLEDVAVGAASGKVLYVLIALDRPSEIGERLYAVPWETLSFDPATDRCVLNVPVETLREAPALPSPEAFAEPDPRLRYALSTHFGRYPDAA</sequence>
<organism evidence="2 3">
    <name type="scientific">Hyphobacterium marinum</name>
    <dbReference type="NCBI Taxonomy" id="3116574"/>
    <lineage>
        <taxon>Bacteria</taxon>
        <taxon>Pseudomonadati</taxon>
        <taxon>Pseudomonadota</taxon>
        <taxon>Alphaproteobacteria</taxon>
        <taxon>Maricaulales</taxon>
        <taxon>Maricaulaceae</taxon>
        <taxon>Hyphobacterium</taxon>
    </lineage>
</organism>
<dbReference type="Gene3D" id="2.30.30.240">
    <property type="entry name" value="PRC-barrel domain"/>
    <property type="match status" value="1"/>
</dbReference>
<dbReference type="InterPro" id="IPR011033">
    <property type="entry name" value="PRC_barrel-like_sf"/>
</dbReference>
<reference evidence="2 3" key="1">
    <citation type="submission" date="2024-01" db="EMBL/GenBank/DDBJ databases">
        <title>Hyphobacterium bacterium isolated from marine sediment.</title>
        <authorList>
            <person name="Zhao S."/>
        </authorList>
    </citation>
    <scope>NUCLEOTIDE SEQUENCE [LARGE SCALE GENOMIC DNA]</scope>
    <source>
        <strain evidence="2 3">Y60-23</strain>
    </source>
</reference>
<evidence type="ECO:0000313" key="3">
    <source>
        <dbReference type="Proteomes" id="UP001310692"/>
    </source>
</evidence>